<feature type="binding site" evidence="18">
    <location>
        <position position="189"/>
    </location>
    <ligand>
        <name>Cu cation</name>
        <dbReference type="ChEBI" id="CHEBI:23378"/>
        <label>Z2</label>
    </ligand>
</feature>
<comment type="similarity">
    <text evidence="4 18">In the C-terminal section; belongs to the cytochrome c oxidase subunit 2 family.</text>
</comment>
<dbReference type="InterPro" id="IPR041142">
    <property type="entry name" value="NOS_propeller_2"/>
</dbReference>
<evidence type="ECO:0000313" key="20">
    <source>
        <dbReference type="EMBL" id="MCZ0963127.1"/>
    </source>
</evidence>
<feature type="binding site" evidence="18">
    <location>
        <position position="332"/>
    </location>
    <ligand>
        <name>Cu cation</name>
        <dbReference type="ChEBI" id="CHEBI:23378"/>
        <label>Z1</label>
    </ligand>
</feature>
<keyword evidence="9 18" id="KW-0479">Metal-binding</keyword>
<feature type="binding site" evidence="18">
    <location>
        <position position="625"/>
    </location>
    <ligand>
        <name>Cu cation</name>
        <dbReference type="ChEBI" id="CHEBI:23378"/>
        <label>A2</label>
    </ligand>
</feature>
<dbReference type="Pfam" id="PF18793">
    <property type="entry name" value="nos_propeller_2"/>
    <property type="match status" value="1"/>
</dbReference>
<dbReference type="PROSITE" id="PS51318">
    <property type="entry name" value="TAT"/>
    <property type="match status" value="1"/>
</dbReference>
<keyword evidence="14 18" id="KW-0186">Copper</keyword>
<feature type="binding site" evidence="18">
    <location>
        <position position="269"/>
    </location>
    <ligand>
        <name>Ca(2+)</name>
        <dbReference type="ChEBI" id="CHEBI:29108"/>
        <label>2</label>
    </ligand>
</feature>
<feature type="binding site" evidence="18">
    <location>
        <position position="330"/>
    </location>
    <ligand>
        <name>Ca(2+)</name>
        <dbReference type="ChEBI" id="CHEBI:29108"/>
        <label>2</label>
    </ligand>
</feature>
<evidence type="ECO:0000256" key="15">
    <source>
        <dbReference type="ARBA" id="ARBA00031077"/>
    </source>
</evidence>
<comment type="subunit">
    <text evidence="6 18">Homodimer.</text>
</comment>
<evidence type="ECO:0000256" key="3">
    <source>
        <dbReference type="ARBA" id="ARBA00004779"/>
    </source>
</evidence>
<dbReference type="PANTHER" id="PTHR42838:SF2">
    <property type="entry name" value="NITROUS-OXIDE REDUCTASE"/>
    <property type="match status" value="1"/>
</dbReference>
<evidence type="ECO:0000256" key="5">
    <source>
        <dbReference type="ARBA" id="ARBA00010372"/>
    </source>
</evidence>
<comment type="pathway">
    <text evidence="3">Nitrogen metabolism; nitrate reduction (denitrification); dinitrogen from nitrate: step 4/4.</text>
</comment>
<accession>A0ABT4J7L5</accession>
<feature type="binding site" evidence="18">
    <location>
        <position position="499"/>
    </location>
    <ligand>
        <name>Cu cation</name>
        <dbReference type="ChEBI" id="CHEBI:23378"/>
        <label>Z4</label>
    </ligand>
</feature>
<feature type="binding site" evidence="18">
    <location>
        <position position="387"/>
    </location>
    <ligand>
        <name>Cu cation</name>
        <dbReference type="ChEBI" id="CHEBI:23378"/>
        <label>Z1</label>
    </ligand>
</feature>
<dbReference type="HAMAP" id="MF_00716">
    <property type="entry name" value="NosZ"/>
    <property type="match status" value="1"/>
</dbReference>
<evidence type="ECO:0000256" key="7">
    <source>
        <dbReference type="ARBA" id="ARBA00011896"/>
    </source>
</evidence>
<feature type="binding site" evidence="18">
    <location>
        <position position="283"/>
    </location>
    <ligand>
        <name>Ca(2+)</name>
        <dbReference type="ChEBI" id="CHEBI:29108"/>
        <label>2</label>
    </ligand>
</feature>
<dbReference type="Gene3D" id="2.130.10.10">
    <property type="entry name" value="YVTN repeat-like/Quinoprotein amine dehydrogenase"/>
    <property type="match status" value="1"/>
</dbReference>
<comment type="catalytic activity">
    <reaction evidence="17 18">
        <text>N2 + 2 Fe(III)-[cytochrome c] + H2O = nitrous oxide + 2 Fe(II)-[cytochrome c] + 2 H(+)</text>
        <dbReference type="Rhea" id="RHEA:43108"/>
        <dbReference type="Rhea" id="RHEA-COMP:10350"/>
        <dbReference type="Rhea" id="RHEA-COMP:14399"/>
        <dbReference type="ChEBI" id="CHEBI:15377"/>
        <dbReference type="ChEBI" id="CHEBI:15378"/>
        <dbReference type="ChEBI" id="CHEBI:17045"/>
        <dbReference type="ChEBI" id="CHEBI:17997"/>
        <dbReference type="ChEBI" id="CHEBI:29033"/>
        <dbReference type="ChEBI" id="CHEBI:29034"/>
        <dbReference type="EC" id="1.7.2.4"/>
    </reaction>
</comment>
<dbReference type="Gene3D" id="2.60.40.420">
    <property type="entry name" value="Cupredoxins - blue copper proteins"/>
    <property type="match status" value="1"/>
</dbReference>
<reference evidence="20" key="1">
    <citation type="submission" date="2022-12" db="EMBL/GenBank/DDBJ databases">
        <title>Paracoccus sp. EF6 isolated from a lake water.</title>
        <authorList>
            <person name="Liu H."/>
        </authorList>
    </citation>
    <scope>NUCLEOTIDE SEQUENCE</scope>
    <source>
        <strain evidence="20">EF6</strain>
    </source>
</reference>
<feature type="binding site" evidence="18">
    <location>
        <position position="438"/>
    </location>
    <ligand>
        <name>Cu cation</name>
        <dbReference type="ChEBI" id="CHEBI:23378"/>
        <label>Z3</label>
    </ligand>
</feature>
<dbReference type="InterPro" id="IPR041114">
    <property type="entry name" value="Nos_propeller"/>
</dbReference>
<feature type="binding site" evidence="18">
    <location>
        <position position="266"/>
    </location>
    <ligand>
        <name>Ca(2+)</name>
        <dbReference type="ChEBI" id="CHEBI:29108"/>
        <label>2</label>
    </ligand>
</feature>
<dbReference type="InterPro" id="IPR023644">
    <property type="entry name" value="NO_Rdtase"/>
</dbReference>
<evidence type="ECO:0000256" key="12">
    <source>
        <dbReference type="ARBA" id="ARBA00022837"/>
    </source>
</evidence>
<comment type="PTM">
    <text evidence="18">Predicted to be exported by the Tat system. The position of the signal peptide cleavage has not been experimentally proven.</text>
</comment>
<name>A0ABT4J7L5_9RHOB</name>
<dbReference type="InterPro" id="IPR034205">
    <property type="entry name" value="N2OR_C"/>
</dbReference>
<evidence type="ECO:0000256" key="6">
    <source>
        <dbReference type="ARBA" id="ARBA00011738"/>
    </source>
</evidence>
<evidence type="ECO:0000256" key="10">
    <source>
        <dbReference type="ARBA" id="ARBA00022729"/>
    </source>
</evidence>
<feature type="binding site" evidence="18">
    <location>
        <position position="636"/>
    </location>
    <ligand>
        <name>Cu cation</name>
        <dbReference type="ChEBI" id="CHEBI:23378"/>
        <label>A1</label>
    </ligand>
</feature>
<dbReference type="InterPro" id="IPR002429">
    <property type="entry name" value="CcO_II-like_C"/>
</dbReference>
<feature type="binding site" evidence="18">
    <location>
        <position position="140"/>
    </location>
    <ligand>
        <name>Cu cation</name>
        <dbReference type="ChEBI" id="CHEBI:23378"/>
        <label>Z2</label>
    </ligand>
</feature>
<evidence type="ECO:0000313" key="21">
    <source>
        <dbReference type="Proteomes" id="UP001149822"/>
    </source>
</evidence>
<evidence type="ECO:0000256" key="8">
    <source>
        <dbReference type="ARBA" id="ARBA00016560"/>
    </source>
</evidence>
<organism evidence="20 21">
    <name type="scientific">Paracoccus benzoatiresistens</name>
    <dbReference type="NCBI Taxonomy" id="2997341"/>
    <lineage>
        <taxon>Bacteria</taxon>
        <taxon>Pseudomonadati</taxon>
        <taxon>Pseudomonadota</taxon>
        <taxon>Alphaproteobacteria</taxon>
        <taxon>Rhodobacterales</taxon>
        <taxon>Paracoccaceae</taxon>
        <taxon>Paracoccus</taxon>
    </lineage>
</organism>
<dbReference type="SUPFAM" id="SSF49503">
    <property type="entry name" value="Cupredoxins"/>
    <property type="match status" value="1"/>
</dbReference>
<feature type="binding site" evidence="18">
    <location>
        <position position="590"/>
    </location>
    <ligand>
        <name>Cu cation</name>
        <dbReference type="ChEBI" id="CHEBI:23378"/>
        <label>A1</label>
    </ligand>
</feature>
<sequence length="647" mass="70969">MDRTDKKGVSRRMLLGATAGGAAAATAFGGRLALGLGGAAGVTAATAGAAMAAEGTGAVAPGQLDAYYGFWSSGQTGEMRILGVPSMRELMRVPVFNRCSATGWGQTNESVRIHQRTMSDKTKNLLAANGKKIHDNGDLHHVHMSFTEGKYDGRYLYMQDKANSRVARVRCDVMKCDSILEIPNAKAMHGFRPQKFPRTNYLFANGEEEAPLVNDGKTMDDPKTYVNIFTAVNADEMQVAWQVIVSGNLDNVDADYEGKWAFSTSYNSEMGMTLAEMTEAEMDHVVVFNIAEIDKAVEAGDYQELNGVKVLDGRKEANSQLTRYIPIANNPHGCNMAPDRKHLCIAGKLSPTVTVLDVTKFDALFTENADPRSAVVAEPELGLGPLHTAFDGRGNAYTSLFLDSQVVKWNIEDAIRAYAGDQVDPIKDKIDVQYQPGHLKTVMGETLDATSDWLVVLCKFSKDRFLNVGPLKPENDQLIDISGDKMVLVHDGPNFAEPHDAIAVHPSIMSGIKSVWDRQDPMWAETRKQAEADGINIDDFVGEVIRDGNKVRVYMSSVAPNYSLEDFTVQQGDEVTVIVTNLDEIDDLTHGFTIGNYGVAMEIGPLQTSSVTFVASEPGVYWYYCQWFCHALHMEMRGRMFVEPKAA</sequence>
<feature type="binding site" evidence="18">
    <location>
        <position position="474"/>
    </location>
    <ligand>
        <name>Ca(2+)</name>
        <dbReference type="ChEBI" id="CHEBI:29108"/>
        <label>1</label>
    </ligand>
</feature>
<dbReference type="PANTHER" id="PTHR42838">
    <property type="entry name" value="CYTOCHROME C OXIDASE SUBUNIT II"/>
    <property type="match status" value="1"/>
</dbReference>
<dbReference type="SUPFAM" id="SSF50974">
    <property type="entry name" value="Nitrous oxide reductase, N-terminal domain"/>
    <property type="match status" value="1"/>
</dbReference>
<feature type="binding site" evidence="18">
    <location>
        <position position="633"/>
    </location>
    <ligand>
        <name>Cu cation</name>
        <dbReference type="ChEBI" id="CHEBI:23378"/>
        <label>A2</label>
    </ligand>
</feature>
<evidence type="ECO:0000256" key="13">
    <source>
        <dbReference type="ARBA" id="ARBA00023002"/>
    </source>
</evidence>
<keyword evidence="12 18" id="KW-0106">Calcium</keyword>
<feature type="region of interest" description="COX2-like" evidence="18">
    <location>
        <begin position="549"/>
        <end position="647"/>
    </location>
</feature>
<gene>
    <name evidence="18 20" type="primary">nosZ</name>
    <name evidence="20" type="ORF">OU682_16040</name>
</gene>
<dbReference type="NCBIfam" id="TIGR04244">
    <property type="entry name" value="nitrous_NosZ_RR"/>
    <property type="match status" value="1"/>
</dbReference>
<keyword evidence="21" id="KW-1185">Reference proteome</keyword>
<comment type="similarity">
    <text evidence="5 18">Belongs to the NosZ family.</text>
</comment>
<feature type="domain" description="Cytochrome oxidase subunit II copper A binding" evidence="19">
    <location>
        <begin position="546"/>
        <end position="647"/>
    </location>
</feature>
<dbReference type="EC" id="1.7.2.4" evidence="7 18"/>
<dbReference type="InterPro" id="IPR015943">
    <property type="entry name" value="WD40/YVTN_repeat-like_dom_sf"/>
</dbReference>
<comment type="cofactor">
    <cofactor evidence="18">
        <name>Cu cation</name>
        <dbReference type="ChEBI" id="CHEBI:23378"/>
    </cofactor>
    <text evidence="18">Binds 6 Cu cations per subunit. Each subunit contains 2 copper centers; Cu(A) (binuclear) and Cu(Z) (tetranuclear). Cu(Z) is thought to be the site of nitrous oxide reduction.</text>
</comment>
<evidence type="ECO:0000256" key="9">
    <source>
        <dbReference type="ARBA" id="ARBA00022723"/>
    </source>
</evidence>
<protein>
    <recommendedName>
        <fullName evidence="8 18">Nitrous-oxide reductase</fullName>
        <ecNumber evidence="7 18">1.7.2.4</ecNumber>
    </recommendedName>
    <alternativeName>
        <fullName evidence="15 18">N(2)OR</fullName>
    </alternativeName>
    <alternativeName>
        <fullName evidence="16 18">N2O reductase</fullName>
    </alternativeName>
</protein>
<comment type="cofactor">
    <cofactor evidence="18">
        <name>Ca(2+)</name>
        <dbReference type="ChEBI" id="CHEBI:29108"/>
    </cofactor>
    <text evidence="18">Binds 2 calcium ions per subunit.</text>
</comment>
<dbReference type="EMBL" id="JAPTYD010000029">
    <property type="protein sequence ID" value="MCZ0963127.1"/>
    <property type="molecule type" value="Genomic_DNA"/>
</dbReference>
<feature type="binding site" evidence="18">
    <location>
        <position position="277"/>
    </location>
    <ligand>
        <name>Ca(2+)</name>
        <dbReference type="ChEBI" id="CHEBI:29108"/>
        <label>2</label>
    </ligand>
</feature>
<dbReference type="Proteomes" id="UP001149822">
    <property type="component" value="Unassembled WGS sequence"/>
</dbReference>
<evidence type="ECO:0000256" key="16">
    <source>
        <dbReference type="ARBA" id="ARBA00032847"/>
    </source>
</evidence>
<evidence type="ECO:0000256" key="2">
    <source>
        <dbReference type="ARBA" id="ARBA00004418"/>
    </source>
</evidence>
<evidence type="ECO:0000256" key="11">
    <source>
        <dbReference type="ARBA" id="ARBA00022764"/>
    </source>
</evidence>
<dbReference type="GO" id="GO:0050304">
    <property type="term" value="F:nitrous-oxide reductase activity"/>
    <property type="evidence" value="ECO:0007669"/>
    <property type="project" value="UniProtKB-EC"/>
</dbReference>
<keyword evidence="11 18" id="KW-0574">Periplasm</keyword>
<dbReference type="PROSITE" id="PS50857">
    <property type="entry name" value="COX2_CUA"/>
    <property type="match status" value="1"/>
</dbReference>
<feature type="binding site" evidence="18">
    <location>
        <position position="627"/>
    </location>
    <ligand>
        <name>Cu cation</name>
        <dbReference type="ChEBI" id="CHEBI:23378"/>
        <label>A2</label>
    </ligand>
</feature>
<comment type="subcellular location">
    <subcellularLocation>
        <location evidence="2 18">Periplasm</location>
    </subcellularLocation>
</comment>
<keyword evidence="10 18" id="KW-0732">Signal</keyword>
<feature type="binding site" evidence="18">
    <location>
        <position position="629"/>
    </location>
    <ligand>
        <name>Cu cation</name>
        <dbReference type="ChEBI" id="CHEBI:23378"/>
        <label>A1</label>
    </ligand>
</feature>
<dbReference type="InterPro" id="IPR051403">
    <property type="entry name" value="NosZ/Cyto_c_oxidase_sub2"/>
</dbReference>
<evidence type="ECO:0000259" key="19">
    <source>
        <dbReference type="PROSITE" id="PS50857"/>
    </source>
</evidence>
<evidence type="ECO:0000256" key="14">
    <source>
        <dbReference type="ARBA" id="ARBA00023008"/>
    </source>
</evidence>
<dbReference type="CDD" id="cd04223">
    <property type="entry name" value="N2OR_C"/>
    <property type="match status" value="1"/>
</dbReference>
<evidence type="ECO:0000256" key="1">
    <source>
        <dbReference type="ARBA" id="ARBA00003034"/>
    </source>
</evidence>
<comment type="caution">
    <text evidence="20">The sequence shown here is derived from an EMBL/GenBank/DDBJ whole genome shotgun (WGS) entry which is preliminary data.</text>
</comment>
<evidence type="ECO:0000256" key="18">
    <source>
        <dbReference type="HAMAP-Rule" id="MF_00716"/>
    </source>
</evidence>
<dbReference type="InterPro" id="IPR008972">
    <property type="entry name" value="Cupredoxin"/>
</dbReference>
<keyword evidence="13 18" id="KW-0560">Oxidoreductase</keyword>
<dbReference type="InterPro" id="IPR006311">
    <property type="entry name" value="TAT_signal"/>
</dbReference>
<feature type="binding site" evidence="18">
    <location>
        <position position="625"/>
    </location>
    <ligand>
        <name>Cu cation</name>
        <dbReference type="ChEBI" id="CHEBI:23378"/>
        <label>A1</label>
    </ligand>
</feature>
<evidence type="ECO:0000256" key="4">
    <source>
        <dbReference type="ARBA" id="ARBA00006790"/>
    </source>
</evidence>
<dbReference type="Pfam" id="PF18764">
    <property type="entry name" value="nos_propeller"/>
    <property type="match status" value="1"/>
</dbReference>
<feature type="binding site" evidence="18">
    <location>
        <position position="629"/>
    </location>
    <ligand>
        <name>Cu cation</name>
        <dbReference type="ChEBI" id="CHEBI:23378"/>
        <label>A2</label>
    </ligand>
</feature>
<feature type="binding site" evidence="18">
    <location>
        <position position="459"/>
    </location>
    <ligand>
        <name>Ca(2+)</name>
        <dbReference type="ChEBI" id="CHEBI:29108"/>
        <label>1</label>
    </ligand>
</feature>
<dbReference type="InterPro" id="IPR011045">
    <property type="entry name" value="N2O_reductase_N"/>
</dbReference>
<comment type="function">
    <text evidence="1 18">Nitrous-oxide reductase is part of a bacterial respiratory system which is activated under anaerobic conditions in the presence of nitrate or nitrous oxide.</text>
</comment>
<proteinExistence type="inferred from homology"/>
<evidence type="ECO:0000256" key="17">
    <source>
        <dbReference type="ARBA" id="ARBA00049555"/>
    </source>
</evidence>
<feature type="binding site" evidence="18">
    <location>
        <position position="141"/>
    </location>
    <ligand>
        <name>Cu cation</name>
        <dbReference type="ChEBI" id="CHEBI:23378"/>
        <label>Z3</label>
    </ligand>
</feature>